<dbReference type="PROSITE" id="PS51462">
    <property type="entry name" value="NUDIX"/>
    <property type="match status" value="1"/>
</dbReference>
<dbReference type="CDD" id="cd03425">
    <property type="entry name" value="NUDIX_MutT_NudA_like"/>
    <property type="match status" value="1"/>
</dbReference>
<evidence type="ECO:0000256" key="1">
    <source>
        <dbReference type="ARBA" id="ARBA00001946"/>
    </source>
</evidence>
<reference evidence="17" key="2">
    <citation type="submission" date="2016-11" db="EMBL/GenBank/DDBJ databases">
        <authorList>
            <person name="Papadimitriou K."/>
        </authorList>
    </citation>
    <scope>NUCLEOTIDE SEQUENCE [LARGE SCALE GENOMIC DNA]</scope>
    <source>
        <strain evidence="17">ACA-DC 1533</strain>
    </source>
</reference>
<comment type="catalytic activity">
    <reaction evidence="10">
        <text>8-oxo-dGTP + H2O = 8-oxo-dGMP + diphosphate + H(+)</text>
        <dbReference type="Rhea" id="RHEA:31575"/>
        <dbReference type="ChEBI" id="CHEBI:15377"/>
        <dbReference type="ChEBI" id="CHEBI:15378"/>
        <dbReference type="ChEBI" id="CHEBI:33019"/>
        <dbReference type="ChEBI" id="CHEBI:63224"/>
        <dbReference type="ChEBI" id="CHEBI:77896"/>
        <dbReference type="EC" id="3.6.1.55"/>
    </reaction>
</comment>
<feature type="domain" description="Nudix hydrolase" evidence="13">
    <location>
        <begin position="3"/>
        <end position="129"/>
    </location>
</feature>
<dbReference type="GO" id="GO:0044715">
    <property type="term" value="F:8-oxo-dGDP phosphatase activity"/>
    <property type="evidence" value="ECO:0007669"/>
    <property type="project" value="TreeGrafter"/>
</dbReference>
<protein>
    <recommendedName>
        <fullName evidence="11">8-oxo-dGTP diphosphatase</fullName>
        <ecNumber evidence="11">3.6.1.55</ecNumber>
    </recommendedName>
</protein>
<keyword evidence="3" id="KW-0515">Mutator protein</keyword>
<keyword evidence="4" id="KW-0235">DNA replication</keyword>
<comment type="similarity">
    <text evidence="2 12">Belongs to the Nudix hydrolase family.</text>
</comment>
<dbReference type="Proteomes" id="UP000190935">
    <property type="component" value="Chromosome I"/>
</dbReference>
<dbReference type="KEGG" id="laca:LAC1533_0560"/>
<dbReference type="AlphaFoldDB" id="A0A0R2KJK2"/>
<keyword evidence="9" id="KW-0234">DNA repair</keyword>
<proteinExistence type="inferred from homology"/>
<reference evidence="14 16" key="1">
    <citation type="journal article" date="2015" name="Genome Announc.">
        <title>Expanding the biotechnology potential of lactobacilli through comparative genomics of 213 strains and associated genera.</title>
        <authorList>
            <person name="Sun Z."/>
            <person name="Harris H.M."/>
            <person name="McCann A."/>
            <person name="Guo C."/>
            <person name="Argimon S."/>
            <person name="Zhang W."/>
            <person name="Yang X."/>
            <person name="Jeffery I.B."/>
            <person name="Cooney J.C."/>
            <person name="Kagawa T.F."/>
            <person name="Liu W."/>
            <person name="Song Y."/>
            <person name="Salvetti E."/>
            <person name="Wrobel A."/>
            <person name="Rasinkangas P."/>
            <person name="Parkhill J."/>
            <person name="Rea M.C."/>
            <person name="O'Sullivan O."/>
            <person name="Ritari J."/>
            <person name="Douillard F.P."/>
            <person name="Paul Ross R."/>
            <person name="Yang R."/>
            <person name="Briner A.E."/>
            <person name="Felis G.E."/>
            <person name="de Vos W.M."/>
            <person name="Barrangou R."/>
            <person name="Klaenhammer T.R."/>
            <person name="Caufield P.W."/>
            <person name="Cui Y."/>
            <person name="Zhang H."/>
            <person name="O'Toole P.W."/>
        </authorList>
    </citation>
    <scope>NUCLEOTIDE SEQUENCE [LARGE SCALE GENOMIC DNA]</scope>
    <source>
        <strain evidence="14 16">DSM 15353</strain>
    </source>
</reference>
<dbReference type="GO" id="GO:0044716">
    <property type="term" value="F:8-oxo-GDP phosphatase activity"/>
    <property type="evidence" value="ECO:0007669"/>
    <property type="project" value="TreeGrafter"/>
</dbReference>
<evidence type="ECO:0000256" key="5">
    <source>
        <dbReference type="ARBA" id="ARBA00022723"/>
    </source>
</evidence>
<accession>A0A0R2KJK2</accession>
<dbReference type="Proteomes" id="UP000051491">
    <property type="component" value="Unassembled WGS sequence"/>
</dbReference>
<evidence type="ECO:0000256" key="11">
    <source>
        <dbReference type="ARBA" id="ARBA00038905"/>
    </source>
</evidence>
<name>A0A0R2KJK2_9LACO</name>
<evidence type="ECO:0000256" key="12">
    <source>
        <dbReference type="RuleBase" id="RU003476"/>
    </source>
</evidence>
<evidence type="ECO:0000256" key="9">
    <source>
        <dbReference type="ARBA" id="ARBA00023204"/>
    </source>
</evidence>
<evidence type="ECO:0000256" key="4">
    <source>
        <dbReference type="ARBA" id="ARBA00022705"/>
    </source>
</evidence>
<dbReference type="PANTHER" id="PTHR47707:SF1">
    <property type="entry name" value="NUDIX HYDROLASE FAMILY PROTEIN"/>
    <property type="match status" value="1"/>
</dbReference>
<gene>
    <name evidence="14" type="ORF">IV43_GL001146</name>
    <name evidence="15" type="ORF">LAC1533_0560</name>
</gene>
<dbReference type="GO" id="GO:0006260">
    <property type="term" value="P:DNA replication"/>
    <property type="evidence" value="ECO:0007669"/>
    <property type="project" value="UniProtKB-KW"/>
</dbReference>
<dbReference type="RefSeq" id="WP_010497210.1">
    <property type="nucleotide sequence ID" value="NZ_JBHUGU010000002.1"/>
</dbReference>
<keyword evidence="7 12" id="KW-0378">Hydrolase</keyword>
<evidence type="ECO:0000313" key="15">
    <source>
        <dbReference type="EMBL" id="SFV39980.1"/>
    </source>
</evidence>
<evidence type="ECO:0000313" key="17">
    <source>
        <dbReference type="Proteomes" id="UP000190935"/>
    </source>
</evidence>
<dbReference type="PRINTS" id="PR00502">
    <property type="entry name" value="NUDIXFAMILY"/>
</dbReference>
<organism evidence="14 16">
    <name type="scientific">Ligilactobacillus acidipiscis</name>
    <dbReference type="NCBI Taxonomy" id="89059"/>
    <lineage>
        <taxon>Bacteria</taxon>
        <taxon>Bacillati</taxon>
        <taxon>Bacillota</taxon>
        <taxon>Bacilli</taxon>
        <taxon>Lactobacillales</taxon>
        <taxon>Lactobacillaceae</taxon>
        <taxon>Ligilactobacillus</taxon>
    </lineage>
</organism>
<dbReference type="PANTHER" id="PTHR47707">
    <property type="entry name" value="8-OXO-DGTP DIPHOSPHATASE"/>
    <property type="match status" value="1"/>
</dbReference>
<dbReference type="GO" id="GO:0035539">
    <property type="term" value="F:8-oxo-7,8-dihydrodeoxyguanosine triphosphate pyrophosphatase activity"/>
    <property type="evidence" value="ECO:0007669"/>
    <property type="project" value="UniProtKB-EC"/>
</dbReference>
<dbReference type="GO" id="GO:0008413">
    <property type="term" value="F:8-oxo-7,8-dihydroguanosine triphosphate pyrophosphatase activity"/>
    <property type="evidence" value="ECO:0007669"/>
    <property type="project" value="TreeGrafter"/>
</dbReference>
<dbReference type="GeneID" id="95348640"/>
<dbReference type="STRING" id="89059.LAC1533_0560"/>
<keyword evidence="8" id="KW-0460">Magnesium</keyword>
<evidence type="ECO:0000256" key="7">
    <source>
        <dbReference type="ARBA" id="ARBA00022801"/>
    </source>
</evidence>
<dbReference type="SUPFAM" id="SSF55811">
    <property type="entry name" value="Nudix"/>
    <property type="match status" value="1"/>
</dbReference>
<keyword evidence="6" id="KW-0227">DNA damage</keyword>
<evidence type="ECO:0000256" key="8">
    <source>
        <dbReference type="ARBA" id="ARBA00022842"/>
    </source>
</evidence>
<comment type="cofactor">
    <cofactor evidence="1">
        <name>Mg(2+)</name>
        <dbReference type="ChEBI" id="CHEBI:18420"/>
    </cofactor>
</comment>
<dbReference type="InterPro" id="IPR000086">
    <property type="entry name" value="NUDIX_hydrolase_dom"/>
</dbReference>
<evidence type="ECO:0000313" key="14">
    <source>
        <dbReference type="EMBL" id="KRN88006.1"/>
    </source>
</evidence>
<dbReference type="EMBL" id="LT630287">
    <property type="protein sequence ID" value="SFV39980.1"/>
    <property type="molecule type" value="Genomic_DNA"/>
</dbReference>
<dbReference type="Pfam" id="PF00293">
    <property type="entry name" value="NUDIX"/>
    <property type="match status" value="1"/>
</dbReference>
<dbReference type="GO" id="GO:0046872">
    <property type="term" value="F:metal ion binding"/>
    <property type="evidence" value="ECO:0007669"/>
    <property type="project" value="UniProtKB-KW"/>
</dbReference>
<evidence type="ECO:0000256" key="6">
    <source>
        <dbReference type="ARBA" id="ARBA00022763"/>
    </source>
</evidence>
<dbReference type="PROSITE" id="PS00893">
    <property type="entry name" value="NUDIX_BOX"/>
    <property type="match status" value="1"/>
</dbReference>
<evidence type="ECO:0000256" key="10">
    <source>
        <dbReference type="ARBA" id="ARBA00035861"/>
    </source>
</evidence>
<dbReference type="InterPro" id="IPR015797">
    <property type="entry name" value="NUDIX_hydrolase-like_dom_sf"/>
</dbReference>
<dbReference type="InterPro" id="IPR020084">
    <property type="entry name" value="NUDIX_hydrolase_CS"/>
</dbReference>
<dbReference type="EMBL" id="JQBK01000003">
    <property type="protein sequence ID" value="KRN88006.1"/>
    <property type="molecule type" value="Genomic_DNA"/>
</dbReference>
<keyword evidence="5" id="KW-0479">Metal-binding</keyword>
<dbReference type="InterPro" id="IPR047127">
    <property type="entry name" value="MutT-like"/>
</dbReference>
<evidence type="ECO:0000256" key="2">
    <source>
        <dbReference type="ARBA" id="ARBA00005582"/>
    </source>
</evidence>
<dbReference type="PATRIC" id="fig|89059.3.peg.1243"/>
<dbReference type="Gene3D" id="3.90.79.10">
    <property type="entry name" value="Nucleoside Triphosphate Pyrophosphohydrolase"/>
    <property type="match status" value="1"/>
</dbReference>
<evidence type="ECO:0000313" key="16">
    <source>
        <dbReference type="Proteomes" id="UP000051491"/>
    </source>
</evidence>
<dbReference type="GO" id="GO:0006281">
    <property type="term" value="P:DNA repair"/>
    <property type="evidence" value="ECO:0007669"/>
    <property type="project" value="UniProtKB-KW"/>
</dbReference>
<sequence>MKPEQNIVAAVLIAGDRILTGQRQAHRVGGGYYEFPGGKIEPGETPRQALKREIKEELGDIVVLGPQIPVPADYEYNYAKIHIQFFCGYLQTHNLKHEAHTKLQWGSPKELAALQWLPASRPVLTWLTQQDLRKIKFDE</sequence>
<dbReference type="InterPro" id="IPR020476">
    <property type="entry name" value="Nudix_hydrolase"/>
</dbReference>
<evidence type="ECO:0000256" key="3">
    <source>
        <dbReference type="ARBA" id="ARBA00022457"/>
    </source>
</evidence>
<dbReference type="OrthoDB" id="9810648at2"/>
<evidence type="ECO:0000259" key="13">
    <source>
        <dbReference type="PROSITE" id="PS51462"/>
    </source>
</evidence>
<dbReference type="EC" id="3.6.1.55" evidence="11"/>
<reference evidence="15" key="3">
    <citation type="submission" date="2016-11" db="EMBL/GenBank/DDBJ databases">
        <authorList>
            <person name="Jaros S."/>
            <person name="Januszkiewicz K."/>
            <person name="Wedrychowicz H."/>
        </authorList>
    </citation>
    <scope>NUCLEOTIDE SEQUENCE [LARGE SCALE GENOMIC DNA]</scope>
    <source>
        <strain evidence="15">ACA-DC 1533</strain>
    </source>
</reference>